<dbReference type="Proteomes" id="UP000254100">
    <property type="component" value="Unassembled WGS sequence"/>
</dbReference>
<feature type="transmembrane region" description="Helical" evidence="1">
    <location>
        <begin position="158"/>
        <end position="176"/>
    </location>
</feature>
<keyword evidence="5" id="KW-1185">Reference proteome</keyword>
<evidence type="ECO:0000259" key="2">
    <source>
        <dbReference type="Pfam" id="PF02517"/>
    </source>
</evidence>
<dbReference type="GO" id="GO:0004175">
    <property type="term" value="F:endopeptidase activity"/>
    <property type="evidence" value="ECO:0007669"/>
    <property type="project" value="UniProtKB-ARBA"/>
</dbReference>
<dbReference type="EMBL" id="JXWY01000107">
    <property type="protein sequence ID" value="KIX89997.1"/>
    <property type="molecule type" value="Genomic_DNA"/>
</dbReference>
<keyword evidence="4" id="KW-0645">Protease</keyword>
<evidence type="ECO:0000313" key="6">
    <source>
        <dbReference type="Proteomes" id="UP000254100"/>
    </source>
</evidence>
<dbReference type="EMBL" id="UHDT01000001">
    <property type="protein sequence ID" value="SUM57070.1"/>
    <property type="molecule type" value="Genomic_DNA"/>
</dbReference>
<keyword evidence="1" id="KW-0472">Membrane</keyword>
<feature type="transmembrane region" description="Helical" evidence="1">
    <location>
        <begin position="7"/>
        <end position="26"/>
    </location>
</feature>
<evidence type="ECO:0000256" key="1">
    <source>
        <dbReference type="SAM" id="Phobius"/>
    </source>
</evidence>
<proteinExistence type="predicted"/>
<keyword evidence="4" id="KW-0378">Hydrolase</keyword>
<evidence type="ECO:0000313" key="3">
    <source>
        <dbReference type="EMBL" id="KIX89997.1"/>
    </source>
</evidence>
<keyword evidence="1" id="KW-0812">Transmembrane</keyword>
<feature type="transmembrane region" description="Helical" evidence="1">
    <location>
        <begin position="103"/>
        <end position="122"/>
    </location>
</feature>
<name>A0A0D6XN04_9STAP</name>
<sequence length="200" mass="23342">MKNISKPLLWFISSFIVFHIILMIMWGKHNVYWQLYTGIMLIAAISYVFYQRDITSKRLLTSVGIGLITGVVLVLIQVIFSLMTKDLTYLHLIKQLSRTGVYFKWQMLVTLLFVMPCHELYLRSILHKELDMRLKHAWQSIVICAIVSSTFFIYLDRWWIVAFIFVCQLVLGVSYAYTRRIATTTVAQIVAVVILLIFHG</sequence>
<dbReference type="AlphaFoldDB" id="A0A0D6XN04"/>
<accession>A0A0D6XN04</accession>
<reference evidence="4 6" key="2">
    <citation type="submission" date="2018-06" db="EMBL/GenBank/DDBJ databases">
        <authorList>
            <consortium name="Pathogen Informatics"/>
            <person name="Doyle S."/>
        </authorList>
    </citation>
    <scope>NUCLEOTIDE SEQUENCE [LARGE SCALE GENOMIC DNA]</scope>
    <source>
        <strain evidence="4 6">NCTC13832</strain>
    </source>
</reference>
<feature type="transmembrane region" description="Helical" evidence="1">
    <location>
        <begin position="32"/>
        <end position="50"/>
    </location>
</feature>
<dbReference type="RefSeq" id="WP_044361323.1">
    <property type="nucleotide sequence ID" value="NZ_JXWY01000107.1"/>
</dbReference>
<feature type="transmembrane region" description="Helical" evidence="1">
    <location>
        <begin position="134"/>
        <end position="152"/>
    </location>
</feature>
<reference evidence="3 5" key="1">
    <citation type="submission" date="2015-01" db="EMBL/GenBank/DDBJ databases">
        <authorList>
            <person name="Guo J."/>
        </authorList>
    </citation>
    <scope>NUCLEOTIDE SEQUENCE [LARGE SCALE GENOMIC DNA]</scope>
    <source>
        <strain evidence="3 5">DSM 22147</strain>
    </source>
</reference>
<dbReference type="OrthoDB" id="2412258at2"/>
<dbReference type="Proteomes" id="UP000032366">
    <property type="component" value="Unassembled WGS sequence"/>
</dbReference>
<dbReference type="GO" id="GO:0080120">
    <property type="term" value="P:CAAX-box protein maturation"/>
    <property type="evidence" value="ECO:0007669"/>
    <property type="project" value="UniProtKB-ARBA"/>
</dbReference>
<evidence type="ECO:0000313" key="4">
    <source>
        <dbReference type="EMBL" id="SUM57070.1"/>
    </source>
</evidence>
<dbReference type="STRING" id="569857.TP70_09750"/>
<gene>
    <name evidence="4" type="ORF">NCTC13832_00738</name>
    <name evidence="3" type="ORF">TP70_09750</name>
</gene>
<feature type="transmembrane region" description="Helical" evidence="1">
    <location>
        <begin position="181"/>
        <end position="199"/>
    </location>
</feature>
<keyword evidence="1" id="KW-1133">Transmembrane helix</keyword>
<feature type="domain" description="CAAX prenyl protease 2/Lysostaphin resistance protein A-like" evidence="2">
    <location>
        <begin position="104"/>
        <end position="190"/>
    </location>
</feature>
<dbReference type="Pfam" id="PF02517">
    <property type="entry name" value="Rce1-like"/>
    <property type="match status" value="1"/>
</dbReference>
<dbReference type="InterPro" id="IPR003675">
    <property type="entry name" value="Rce1/LyrA-like_dom"/>
</dbReference>
<evidence type="ECO:0000313" key="5">
    <source>
        <dbReference type="Proteomes" id="UP000032366"/>
    </source>
</evidence>
<organism evidence="4 6">
    <name type="scientific">Staphylococcus microti</name>
    <dbReference type="NCBI Taxonomy" id="569857"/>
    <lineage>
        <taxon>Bacteria</taxon>
        <taxon>Bacillati</taxon>
        <taxon>Bacillota</taxon>
        <taxon>Bacilli</taxon>
        <taxon>Bacillales</taxon>
        <taxon>Staphylococcaceae</taxon>
        <taxon>Staphylococcus</taxon>
    </lineage>
</organism>
<feature type="transmembrane region" description="Helical" evidence="1">
    <location>
        <begin position="62"/>
        <end position="83"/>
    </location>
</feature>
<protein>
    <submittedName>
        <fullName evidence="4">CAAX amino protease family protein</fullName>
    </submittedName>
    <submittedName>
        <fullName evidence="3">CAAX protease</fullName>
    </submittedName>
</protein>
<dbReference type="GO" id="GO:0006508">
    <property type="term" value="P:proteolysis"/>
    <property type="evidence" value="ECO:0007669"/>
    <property type="project" value="UniProtKB-KW"/>
</dbReference>